<evidence type="ECO:0000313" key="8">
    <source>
        <dbReference type="EMBL" id="BBL71590.1"/>
    </source>
</evidence>
<dbReference type="Proteomes" id="UP000824988">
    <property type="component" value="Chromosome"/>
</dbReference>
<evidence type="ECO:0000256" key="1">
    <source>
        <dbReference type="ARBA" id="ARBA00004922"/>
    </source>
</evidence>
<gene>
    <name evidence="8" type="ORF">MoryE10_21960</name>
</gene>
<comment type="pathway">
    <text evidence="1">Protein modification; protein glycosylation.</text>
</comment>
<dbReference type="EMBL" id="AP019782">
    <property type="protein sequence ID" value="BBL71590.1"/>
    <property type="molecule type" value="Genomic_DNA"/>
</dbReference>
<name>A0A8D4VSK9_9GAMM</name>
<evidence type="ECO:0000256" key="6">
    <source>
        <dbReference type="SAM" id="Coils"/>
    </source>
</evidence>
<evidence type="ECO:0000259" key="7">
    <source>
        <dbReference type="Pfam" id="PF13844"/>
    </source>
</evidence>
<keyword evidence="9" id="KW-1185">Reference proteome</keyword>
<dbReference type="PANTHER" id="PTHR44835">
    <property type="entry name" value="UDP-N-ACETYLGLUCOSAMINE--PEPTIDE N-ACETYLGLUCOSAMINYLTRANSFERASE SPINDLY-RELATED"/>
    <property type="match status" value="1"/>
</dbReference>
<keyword evidence="5" id="KW-0802">TPR repeat</keyword>
<dbReference type="RefSeq" id="WP_221047052.1">
    <property type="nucleotide sequence ID" value="NZ_AP019782.1"/>
</dbReference>
<dbReference type="AlphaFoldDB" id="A0A8D4VSK9"/>
<dbReference type="PANTHER" id="PTHR44835:SF1">
    <property type="entry name" value="PROTEIN O-GLCNAC TRANSFERASE"/>
    <property type="match status" value="1"/>
</dbReference>
<evidence type="ECO:0000256" key="5">
    <source>
        <dbReference type="ARBA" id="ARBA00022803"/>
    </source>
</evidence>
<dbReference type="KEGG" id="moz:MoryE10_21960"/>
<accession>A0A8D4VSK9</accession>
<evidence type="ECO:0000256" key="2">
    <source>
        <dbReference type="ARBA" id="ARBA00022676"/>
    </source>
</evidence>
<evidence type="ECO:0000313" key="9">
    <source>
        <dbReference type="Proteomes" id="UP000824988"/>
    </source>
</evidence>
<keyword evidence="6" id="KW-0175">Coiled coil</keyword>
<dbReference type="Pfam" id="PF05045">
    <property type="entry name" value="RgpF"/>
    <property type="match status" value="1"/>
</dbReference>
<dbReference type="GO" id="GO:0016757">
    <property type="term" value="F:glycosyltransferase activity"/>
    <property type="evidence" value="ECO:0007669"/>
    <property type="project" value="UniProtKB-KW"/>
</dbReference>
<reference evidence="8" key="1">
    <citation type="submission" date="2019-06" db="EMBL/GenBank/DDBJ databases">
        <title>Complete genome sequence of Methylogaea oryzae strain JCM16910.</title>
        <authorList>
            <person name="Asakawa S."/>
        </authorList>
    </citation>
    <scope>NUCLEOTIDE SEQUENCE</scope>
    <source>
        <strain evidence="8">E10</strain>
    </source>
</reference>
<sequence length="835" mass="91726">MSKPPDTAVILHLYYTELWEEIREYLNNLDRFDLYVSVTDKADKSVLARITQAFPQARIVKVENRGRDVAPFMRIFADISSRYEYVCKIHSKKSTHYSGGTRWRQRLYDELLGSKARVAEIKQAFAADESLGLVGPAGFAYTANDHALPLYQDILVYLASGIGLNLTSFCYSFFAGSMFWFRAAALAPLLRLGITQDMFEEEKGQTDATLAHVLERFFPLAALAGGYRAIDTGEFSPLPEEPANAASNGTPPPDHGAMDAAIELFQKGLLSDAYNAFSAIPAGSPDHPTALAYLGLVALAARFFDDAEVLFGNAIAQSPDPAAMREFIGRQCLELGHTEKAEHHLGAAIAAQPKRLSAHLALCEALRRQHRQEEALQSLRTAFGAKHPDIQACCAELARDLGDLETEYAICREQARSAELQGRALELMAWRDDTRAADLLKEARRFAASHYPAPKAALPLGRRKRLRIGFVIGELASDTARSRLEPLLLRLDPKRFDTVVFVKSARLDERSYTSETAHRMHLIADYWQVLIQLDPDSAAKVIRESQTDILVNLEGYACPSTLEALVKRAAPIQINWSAPPLTCALANVDYIVGDPSIAADGQQEPANNEPNLLLAWPYAAYDLPEIRQTLPQRGQANAPFTFGCLVPIHFMSPQTLSAWRDILEKNPGTRLLLNTGGSGAAARRHAERKLADDGIAPERLCWVSATDGPGYYEGWRQIHLGLCPLTGDSSYIALLGARMGVPSVAGSGTTPWGAIPALTLQRLGLEAFVAPSAENYVELATRWAGQRDKLNTLRETLGERVMQSPLTDTQGFAEAFGAALEAIWLKKGGSLENRA</sequence>
<keyword evidence="3" id="KW-0808">Transferase</keyword>
<dbReference type="InterPro" id="IPR029489">
    <property type="entry name" value="OGT/SEC/SPY_C"/>
</dbReference>
<organism evidence="8 9">
    <name type="scientific">Methylogaea oryzae</name>
    <dbReference type="NCBI Taxonomy" id="1295382"/>
    <lineage>
        <taxon>Bacteria</taxon>
        <taxon>Pseudomonadati</taxon>
        <taxon>Pseudomonadota</taxon>
        <taxon>Gammaproteobacteria</taxon>
        <taxon>Methylococcales</taxon>
        <taxon>Methylococcaceae</taxon>
        <taxon>Methylogaea</taxon>
    </lineage>
</organism>
<evidence type="ECO:0000256" key="3">
    <source>
        <dbReference type="ARBA" id="ARBA00022679"/>
    </source>
</evidence>
<evidence type="ECO:0000256" key="4">
    <source>
        <dbReference type="ARBA" id="ARBA00022737"/>
    </source>
</evidence>
<keyword evidence="2" id="KW-0328">Glycosyltransferase</keyword>
<dbReference type="InterPro" id="IPR051939">
    <property type="entry name" value="Glycosyltr_41/O-GlcNAc_trsf"/>
</dbReference>
<feature type="domain" description="O-GlcNAc transferase C-terminal" evidence="7">
    <location>
        <begin position="463"/>
        <end position="595"/>
    </location>
</feature>
<protein>
    <recommendedName>
        <fullName evidence="7">O-GlcNAc transferase C-terminal domain-containing protein</fullName>
    </recommendedName>
</protein>
<keyword evidence="4" id="KW-0677">Repeat</keyword>
<dbReference type="InterPro" id="IPR007739">
    <property type="entry name" value="RgpF"/>
</dbReference>
<feature type="coiled-coil region" evidence="6">
    <location>
        <begin position="394"/>
        <end position="421"/>
    </location>
</feature>
<proteinExistence type="predicted"/>
<dbReference type="Pfam" id="PF13844">
    <property type="entry name" value="Glyco_transf_41"/>
    <property type="match status" value="1"/>
</dbReference>